<accession>A0A0U3D489</accession>
<organism evidence="2 3">
    <name type="scientific">Streptomyces globisporus C-1027</name>
    <dbReference type="NCBI Taxonomy" id="1172567"/>
    <lineage>
        <taxon>Bacteria</taxon>
        <taxon>Bacillati</taxon>
        <taxon>Actinomycetota</taxon>
        <taxon>Actinomycetes</taxon>
        <taxon>Kitasatosporales</taxon>
        <taxon>Streptomycetaceae</taxon>
        <taxon>Streptomyces</taxon>
    </lineage>
</organism>
<name>A0A0U3D489_STRGL</name>
<dbReference type="EMBL" id="CP013738">
    <property type="protein sequence ID" value="ALU95332.1"/>
    <property type="molecule type" value="Genomic_DNA"/>
</dbReference>
<evidence type="ECO:0000256" key="1">
    <source>
        <dbReference type="SAM" id="MobiDB-lite"/>
    </source>
</evidence>
<dbReference type="AlphaFoldDB" id="A0A0U3D489"/>
<proteinExistence type="predicted"/>
<protein>
    <submittedName>
        <fullName evidence="2">Uncharacterized protein</fullName>
    </submittedName>
</protein>
<evidence type="ECO:0000313" key="3">
    <source>
        <dbReference type="Proteomes" id="UP000064183"/>
    </source>
</evidence>
<sequence length="85" mass="8990">MWALTAVIWVGSGEGGPSAEWAVWQGRQRPSGRASGGPGRPQSVHSTRRRRVGGWGVGWGACGGRQAWGQFVDEAATDQAGELSR</sequence>
<reference evidence="2 3" key="1">
    <citation type="journal article" date="2012" name="J. Bacteriol.">
        <title>Draft genome sequence of Streptomyces globisporus C-1027, which produces an antitumor antibiotic consisting of a nine-membered enediyne with a chromoprotein.</title>
        <authorList>
            <person name="Wang L."/>
            <person name="Wang S."/>
            <person name="He Q."/>
            <person name="Yu T."/>
            <person name="Li Q."/>
            <person name="Hong B."/>
        </authorList>
    </citation>
    <scope>NUCLEOTIDE SEQUENCE [LARGE SCALE GENOMIC DNA]</scope>
    <source>
        <strain evidence="2 3">C-1027</strain>
    </source>
</reference>
<dbReference type="KEGG" id="sgb:WQO_19640"/>
<gene>
    <name evidence="2" type="ORF">WQO_19640</name>
</gene>
<dbReference type="Proteomes" id="UP000064183">
    <property type="component" value="Chromosome"/>
</dbReference>
<evidence type="ECO:0000313" key="2">
    <source>
        <dbReference type="EMBL" id="ALU95332.1"/>
    </source>
</evidence>
<feature type="region of interest" description="Disordered" evidence="1">
    <location>
        <begin position="25"/>
        <end position="51"/>
    </location>
</feature>